<dbReference type="Pfam" id="PF01580">
    <property type="entry name" value="FtsK_SpoIIIE"/>
    <property type="match status" value="1"/>
</dbReference>
<evidence type="ECO:0000256" key="5">
    <source>
        <dbReference type="SAM" id="Phobius"/>
    </source>
</evidence>
<keyword evidence="1 3" id="KW-0547">Nucleotide-binding</keyword>
<dbReference type="CDD" id="cd01127">
    <property type="entry name" value="TrwB_TraG_TraD_VirD4"/>
    <property type="match status" value="1"/>
</dbReference>
<dbReference type="AlphaFoldDB" id="A0A5N0T5B0"/>
<proteinExistence type="predicted"/>
<evidence type="ECO:0000256" key="4">
    <source>
        <dbReference type="SAM" id="MobiDB-lite"/>
    </source>
</evidence>
<feature type="binding site" evidence="3">
    <location>
        <begin position="375"/>
        <end position="382"/>
    </location>
    <ligand>
        <name>ATP</name>
        <dbReference type="ChEBI" id="CHEBI:30616"/>
    </ligand>
</feature>
<dbReference type="GO" id="GO:0003677">
    <property type="term" value="F:DNA binding"/>
    <property type="evidence" value="ECO:0007669"/>
    <property type="project" value="InterPro"/>
</dbReference>
<protein>
    <submittedName>
        <fullName evidence="7">Cell division protein FtsK</fullName>
    </submittedName>
</protein>
<dbReference type="InterPro" id="IPR003593">
    <property type="entry name" value="AAA+_ATPase"/>
</dbReference>
<evidence type="ECO:0000256" key="2">
    <source>
        <dbReference type="ARBA" id="ARBA00022840"/>
    </source>
</evidence>
<dbReference type="GO" id="GO:0051301">
    <property type="term" value="P:cell division"/>
    <property type="evidence" value="ECO:0007669"/>
    <property type="project" value="UniProtKB-KW"/>
</dbReference>
<accession>A0A5N0T5B0</accession>
<evidence type="ECO:0000313" key="8">
    <source>
        <dbReference type="Proteomes" id="UP000326838"/>
    </source>
</evidence>
<feature type="region of interest" description="Disordered" evidence="4">
    <location>
        <begin position="1"/>
        <end position="24"/>
    </location>
</feature>
<dbReference type="SMART" id="SM00382">
    <property type="entry name" value="AAA"/>
    <property type="match status" value="2"/>
</dbReference>
<sequence length="950" mass="99266">MFTPVPASPALSTAAPFRPAAEPPEERLVVPPAPAPVRRTAVPWIAALAPVAAALGMWAMTGAPMALWFAALGPLIVAGTLLDGRRVTRREQRTVTAERERARGRIEAEIARRHERERGVLCSRHPGLLGYLARPQEIWRPVPGREGTLVVGHGVVPSSTRVDSDDDDLGRALQALAGNLTDAPVVVPMAAGVAVVGPVVPATAVARALVLQLCASLPPGRLQVRGAPGGGEWADRVPHDAAAPVICHLDPRAAAGRAPGDAAVLAIPPDAVPPPHCAAVLTLTGVDSARLEYAGAGADVRVEALGHAQAERIADALAARAAAVRAPETLPAEVDLGALGEDHAAGGLRVRIGHDGAAAVGIDLVEDGPHAVVTGMTGAGKSELLITWIARLCAARSTRDVVFLLADFKGGTAFDALAGLPHVTGVLTDLDGAGAERALRSLRAEIRHRESVISAAGARDIDDPRVDMPRLVIVVDELAALLEGHRDLAAVFGDVGARGRALGMHLILGTQRATGVIREALMANCPLRIGLRVTDPADSRYALGTDAAAALPGDAAGRGLALIRRAADDAPALARIARTRVADIDRIRTARAGEPVPRAPWQPALPAHIPLEDLTEGARTTEPLIGLADDPEQQRRVAVRLRDRDPGLLVVGGPGSGKSTLLATIAAQLDPASVRRLPSDPEVLWDRLCELTARSAPEGTVVVLDDLDVALAGFPPDYAAAAAAMLEHLCRTGRGRGLRVVASTGRVGGPSARIAELLPRRAVLRTSSRLDHVAAGADPARFDAEAPAGRAQLDGRTVQIGHTAVPTLLPPPGAPTWRAASDVVGLIVRAGSGTRRLRGALEGAGMIVCDIADDPDALLRRSETPDAPFAVVGEPEQWQRNWRLLQAVRARGELLLDASCLLEYRVLTGDRTPPPYCAPGLGRAWLLRDGEPPVRVVLPGQEPRLRARAA</sequence>
<dbReference type="InterPro" id="IPR027417">
    <property type="entry name" value="P-loop_NTPase"/>
</dbReference>
<name>A0A5N0T5B0_9MICO</name>
<keyword evidence="2 3" id="KW-0067">ATP-binding</keyword>
<evidence type="ECO:0000313" key="7">
    <source>
        <dbReference type="EMBL" id="KAA9130021.1"/>
    </source>
</evidence>
<feature type="domain" description="FtsK" evidence="6">
    <location>
        <begin position="357"/>
        <end position="540"/>
    </location>
</feature>
<keyword evidence="8" id="KW-1185">Reference proteome</keyword>
<dbReference type="PANTHER" id="PTHR22683">
    <property type="entry name" value="SPORULATION PROTEIN RELATED"/>
    <property type="match status" value="1"/>
</dbReference>
<dbReference type="InterPro" id="IPR050206">
    <property type="entry name" value="FtsK/SpoIIIE/SftA"/>
</dbReference>
<keyword evidence="5" id="KW-0812">Transmembrane</keyword>
<dbReference type="InterPro" id="IPR002543">
    <property type="entry name" value="FtsK_dom"/>
</dbReference>
<keyword evidence="7" id="KW-0131">Cell cycle</keyword>
<dbReference type="PROSITE" id="PS50901">
    <property type="entry name" value="FTSK"/>
    <property type="match status" value="1"/>
</dbReference>
<gene>
    <name evidence="7" type="ORF">F6B40_15155</name>
</gene>
<evidence type="ECO:0000256" key="3">
    <source>
        <dbReference type="PROSITE-ProRule" id="PRU00289"/>
    </source>
</evidence>
<dbReference type="GO" id="GO:0005524">
    <property type="term" value="F:ATP binding"/>
    <property type="evidence" value="ECO:0007669"/>
    <property type="project" value="UniProtKB-UniRule"/>
</dbReference>
<feature type="transmembrane region" description="Helical" evidence="5">
    <location>
        <begin position="66"/>
        <end position="84"/>
    </location>
</feature>
<dbReference type="Proteomes" id="UP000326838">
    <property type="component" value="Unassembled WGS sequence"/>
</dbReference>
<keyword evidence="7" id="KW-0132">Cell division</keyword>
<dbReference type="Gene3D" id="3.40.50.300">
    <property type="entry name" value="P-loop containing nucleotide triphosphate hydrolases"/>
    <property type="match status" value="3"/>
</dbReference>
<dbReference type="RefSeq" id="WP_150895516.1">
    <property type="nucleotide sequence ID" value="NZ_VYUY01000022.1"/>
</dbReference>
<keyword evidence="5" id="KW-1133">Transmembrane helix</keyword>
<dbReference type="EMBL" id="VYUY01000022">
    <property type="protein sequence ID" value="KAA9130021.1"/>
    <property type="molecule type" value="Genomic_DNA"/>
</dbReference>
<dbReference type="PANTHER" id="PTHR22683:SF1">
    <property type="entry name" value="TYPE VII SECRETION SYSTEM PROTEIN ESSC"/>
    <property type="match status" value="1"/>
</dbReference>
<dbReference type="SUPFAM" id="SSF52540">
    <property type="entry name" value="P-loop containing nucleoside triphosphate hydrolases"/>
    <property type="match status" value="2"/>
</dbReference>
<evidence type="ECO:0000256" key="1">
    <source>
        <dbReference type="ARBA" id="ARBA00022741"/>
    </source>
</evidence>
<evidence type="ECO:0000259" key="6">
    <source>
        <dbReference type="PROSITE" id="PS50901"/>
    </source>
</evidence>
<organism evidence="7 8">
    <name type="scientific">Microbacterium caowuchunii</name>
    <dbReference type="NCBI Taxonomy" id="2614638"/>
    <lineage>
        <taxon>Bacteria</taxon>
        <taxon>Bacillati</taxon>
        <taxon>Actinomycetota</taxon>
        <taxon>Actinomycetes</taxon>
        <taxon>Micrococcales</taxon>
        <taxon>Microbacteriaceae</taxon>
        <taxon>Microbacterium</taxon>
    </lineage>
</organism>
<reference evidence="8" key="1">
    <citation type="submission" date="2019-09" db="EMBL/GenBank/DDBJ databases">
        <title>Mumia zhuanghuii sp. nov. isolated from the intestinal contents of plateau pika (Ochotona curzoniae) in the Qinghai-Tibet plateau of China.</title>
        <authorList>
            <person name="Tian Z."/>
        </authorList>
    </citation>
    <scope>NUCLEOTIDE SEQUENCE [LARGE SCALE GENOMIC DNA]</scope>
    <source>
        <strain evidence="8">L-033</strain>
    </source>
</reference>
<comment type="caution">
    <text evidence="7">The sequence shown here is derived from an EMBL/GenBank/DDBJ whole genome shotgun (WGS) entry which is preliminary data.</text>
</comment>
<keyword evidence="5" id="KW-0472">Membrane</keyword>